<evidence type="ECO:0000313" key="2">
    <source>
        <dbReference type="EMBL" id="KAG9393066.1"/>
    </source>
</evidence>
<dbReference type="PANTHER" id="PTHR24114:SF2">
    <property type="entry name" value="F-BOX DOMAIN-CONTAINING PROTEIN-RELATED"/>
    <property type="match status" value="1"/>
</dbReference>
<dbReference type="Gene3D" id="3.80.10.10">
    <property type="entry name" value="Ribonuclease Inhibitor"/>
    <property type="match status" value="2"/>
</dbReference>
<name>A0A8J6BX39_9EUKA</name>
<dbReference type="EMBL" id="JAHDYR010000025">
    <property type="protein sequence ID" value="KAG9393066.1"/>
    <property type="molecule type" value="Genomic_DNA"/>
</dbReference>
<feature type="region of interest" description="Disordered" evidence="1">
    <location>
        <begin position="170"/>
        <end position="203"/>
    </location>
</feature>
<feature type="compositionally biased region" description="Basic residues" evidence="1">
    <location>
        <begin position="175"/>
        <end position="189"/>
    </location>
</feature>
<dbReference type="InterPro" id="IPR001611">
    <property type="entry name" value="Leu-rich_rpt"/>
</dbReference>
<accession>A0A8J6BX39</accession>
<evidence type="ECO:0000313" key="3">
    <source>
        <dbReference type="Proteomes" id="UP000717585"/>
    </source>
</evidence>
<dbReference type="InterPro" id="IPR032675">
    <property type="entry name" value="LRR_dom_sf"/>
</dbReference>
<gene>
    <name evidence="2" type="ORF">J8273_3195</name>
</gene>
<dbReference type="SUPFAM" id="SSF52047">
    <property type="entry name" value="RNI-like"/>
    <property type="match status" value="1"/>
</dbReference>
<dbReference type="AlphaFoldDB" id="A0A8J6BX39"/>
<evidence type="ECO:0000256" key="1">
    <source>
        <dbReference type="SAM" id="MobiDB-lite"/>
    </source>
</evidence>
<keyword evidence="3" id="KW-1185">Reference proteome</keyword>
<feature type="region of interest" description="Disordered" evidence="1">
    <location>
        <begin position="1"/>
        <end position="54"/>
    </location>
</feature>
<dbReference type="Proteomes" id="UP000717585">
    <property type="component" value="Unassembled WGS sequence"/>
</dbReference>
<reference evidence="2" key="1">
    <citation type="submission" date="2021-05" db="EMBL/GenBank/DDBJ databases">
        <title>A free-living protist that lacks canonical eukaryotic 1 DNA replication and segregation systems.</title>
        <authorList>
            <person name="Salas-Leiva D.E."/>
            <person name="Tromer E.C."/>
            <person name="Curtis B.A."/>
            <person name="Jerlstrom-Hultqvist J."/>
            <person name="Kolisko M."/>
            <person name="Yi Z."/>
            <person name="Salas-Leiva J.S."/>
            <person name="Gallot-Lavallee L."/>
            <person name="Kops G.J.P.L."/>
            <person name="Archibald J.M."/>
            <person name="Simpson A.G.B."/>
            <person name="Roger A.J."/>
        </authorList>
    </citation>
    <scope>NUCLEOTIDE SEQUENCE</scope>
    <source>
        <strain evidence="2">BICM</strain>
    </source>
</reference>
<dbReference type="InterPro" id="IPR052394">
    <property type="entry name" value="LRR-containing"/>
</dbReference>
<organism evidence="2 3">
    <name type="scientific">Carpediemonas membranifera</name>
    <dbReference type="NCBI Taxonomy" id="201153"/>
    <lineage>
        <taxon>Eukaryota</taxon>
        <taxon>Metamonada</taxon>
        <taxon>Carpediemonas-like organisms</taxon>
        <taxon>Carpediemonas</taxon>
    </lineage>
</organism>
<protein>
    <submittedName>
        <fullName evidence="2">Leucine Rich repeat</fullName>
    </submittedName>
</protein>
<sequence>MQTNEADLGSEISEHTEATSQIESDSEPEEASEFEFGLSDIDDDEQIETHPSSDNSGNLAYLAACEYLDVIPSSNFLAQINQAKVSLRHDRIGPKGAHAIAECLRFSEIIKDLELSQCNIRAEGAVSIFDAAKLSNAPVEHLRLSGNSIGEGEFLTRVSADMAGKLAELRDQSKKAAKRRQMRGKKEKQKKKEEPTEEELEERRVQQEWEDGLARLDVYQRSSPASEAVAALINGTVSLKTLDLSHNMLTDTFMDVVGLASWDAAPLETVSFAHNKLTDGCAESVGRVLTMSSAETMDLSFNRFGAAFVTMLAEAVSQSSAKKLILRGNALKDNAAALLTAFNSRQTFIEALDLTSCGLGPKSAQELAKLVAGSTSLNEIIVDDNTLGTADDRETLVAALETGAVVKVSMRGVPLTAEQKERLKGKNVVLGDRPLYMKL</sequence>
<dbReference type="OrthoDB" id="120976at2759"/>
<comment type="caution">
    <text evidence="2">The sequence shown here is derived from an EMBL/GenBank/DDBJ whole genome shotgun (WGS) entry which is preliminary data.</text>
</comment>
<dbReference type="Pfam" id="PF00560">
    <property type="entry name" value="LRR_1"/>
    <property type="match status" value="1"/>
</dbReference>
<proteinExistence type="predicted"/>
<feature type="compositionally biased region" description="Acidic residues" evidence="1">
    <location>
        <begin position="24"/>
        <end position="33"/>
    </location>
</feature>
<dbReference type="PANTHER" id="PTHR24114">
    <property type="entry name" value="LEUCINE RICH REPEAT FAMILY PROTEIN"/>
    <property type="match status" value="1"/>
</dbReference>
<dbReference type="Pfam" id="PF13516">
    <property type="entry name" value="LRR_6"/>
    <property type="match status" value="2"/>
</dbReference>